<dbReference type="InterPro" id="IPR037401">
    <property type="entry name" value="SnoaL-like"/>
</dbReference>
<reference evidence="2" key="1">
    <citation type="submission" date="2020-06" db="EMBL/GenBank/DDBJ databases">
        <title>Whole Genome Sequence of Bradyrhizobium sp. Strain 1S1.</title>
        <authorList>
            <person name="Bromfield E.S.P."/>
            <person name="Cloutier S."/>
        </authorList>
    </citation>
    <scope>NUCLEOTIDE SEQUENCE [LARGE SCALE GENOMIC DNA]</scope>
    <source>
        <strain evidence="2">1S1</strain>
    </source>
</reference>
<evidence type="ECO:0000313" key="2">
    <source>
        <dbReference type="EMBL" id="NVI45959.1"/>
    </source>
</evidence>
<dbReference type="InterPro" id="IPR032710">
    <property type="entry name" value="NTF2-like_dom_sf"/>
</dbReference>
<protein>
    <submittedName>
        <fullName evidence="2">Nuclear transport factor 2 family protein</fullName>
    </submittedName>
</protein>
<dbReference type="EMBL" id="JAAOLE020000001">
    <property type="protein sequence ID" value="NVI45959.1"/>
    <property type="molecule type" value="Genomic_DNA"/>
</dbReference>
<evidence type="ECO:0000313" key="4">
    <source>
        <dbReference type="Proteomes" id="UP001432046"/>
    </source>
</evidence>
<dbReference type="Proteomes" id="UP001432046">
    <property type="component" value="Chromosome"/>
</dbReference>
<reference evidence="3" key="3">
    <citation type="submission" date="2024-03" db="EMBL/GenBank/DDBJ databases">
        <authorList>
            <person name="Bromfield E.S.P."/>
            <person name="Cloutier S."/>
        </authorList>
    </citation>
    <scope>NUCLEOTIDE SEQUENCE</scope>
    <source>
        <strain evidence="3">5S5</strain>
    </source>
</reference>
<sequence>MPDEADDIASAIIARWSAGFSRLDASTLAALYSQHAFFFGSNPTLYRGRDGVKAYFNGLPRWDAPRVQFSEVRTERVNDGLVNMAAIASFFLDGDAPSLAVKITWVIAREDGDWKIACHHVSSPTPLI</sequence>
<evidence type="ECO:0000313" key="3">
    <source>
        <dbReference type="EMBL" id="WXC84018.1"/>
    </source>
</evidence>
<name>A0A974A353_9BRAD</name>
<dbReference type="EMBL" id="CP147711">
    <property type="protein sequence ID" value="WXC84018.1"/>
    <property type="molecule type" value="Genomic_DNA"/>
</dbReference>
<dbReference type="SUPFAM" id="SSF54427">
    <property type="entry name" value="NTF2-like"/>
    <property type="match status" value="1"/>
</dbReference>
<gene>
    <name evidence="2" type="ORF">HAP48_023955</name>
    <name evidence="3" type="ORF">WDK88_21790</name>
</gene>
<dbReference type="Pfam" id="PF13474">
    <property type="entry name" value="SnoaL_3"/>
    <property type="match status" value="1"/>
</dbReference>
<keyword evidence="4" id="KW-1185">Reference proteome</keyword>
<dbReference type="AlphaFoldDB" id="A0A974A353"/>
<organism evidence="2">
    <name type="scientific">Bradyrhizobium septentrionale</name>
    <dbReference type="NCBI Taxonomy" id="1404411"/>
    <lineage>
        <taxon>Bacteria</taxon>
        <taxon>Pseudomonadati</taxon>
        <taxon>Pseudomonadota</taxon>
        <taxon>Alphaproteobacteria</taxon>
        <taxon>Hyphomicrobiales</taxon>
        <taxon>Nitrobacteraceae</taxon>
        <taxon>Bradyrhizobium</taxon>
    </lineage>
</organism>
<accession>A0A974A353</accession>
<proteinExistence type="predicted"/>
<dbReference type="Gene3D" id="3.10.450.50">
    <property type="match status" value="1"/>
</dbReference>
<evidence type="ECO:0000259" key="1">
    <source>
        <dbReference type="Pfam" id="PF13474"/>
    </source>
</evidence>
<dbReference type="RefSeq" id="WP_166205357.1">
    <property type="nucleotide sequence ID" value="NZ_CP088285.1"/>
</dbReference>
<reference evidence="3" key="2">
    <citation type="journal article" date="2021" name="Int. J. Syst. Evol. Microbiol.">
        <title>Bradyrhizobium septentrionale sp. nov. (sv. septentrionale) and Bradyrhizobium quebecense sp. nov. (sv. septentrionale) associated with legumes native to Canada possess rearranged symbiosis genes and numerous insertion sequences.</title>
        <authorList>
            <person name="Bromfield E.S.P."/>
            <person name="Cloutier S."/>
        </authorList>
    </citation>
    <scope>NUCLEOTIDE SEQUENCE</scope>
    <source>
        <strain evidence="3">5S5</strain>
    </source>
</reference>
<feature type="domain" description="SnoaL-like" evidence="1">
    <location>
        <begin position="11"/>
        <end position="125"/>
    </location>
</feature>